<accession>A0ACC0AJ96</accession>
<evidence type="ECO:0000313" key="1">
    <source>
        <dbReference type="EMBL" id="KAI5660681.1"/>
    </source>
</evidence>
<proteinExistence type="predicted"/>
<organism evidence="1 2">
    <name type="scientific">Catharanthus roseus</name>
    <name type="common">Madagascar periwinkle</name>
    <name type="synonym">Vinca rosea</name>
    <dbReference type="NCBI Taxonomy" id="4058"/>
    <lineage>
        <taxon>Eukaryota</taxon>
        <taxon>Viridiplantae</taxon>
        <taxon>Streptophyta</taxon>
        <taxon>Embryophyta</taxon>
        <taxon>Tracheophyta</taxon>
        <taxon>Spermatophyta</taxon>
        <taxon>Magnoliopsida</taxon>
        <taxon>eudicotyledons</taxon>
        <taxon>Gunneridae</taxon>
        <taxon>Pentapetalae</taxon>
        <taxon>asterids</taxon>
        <taxon>lamiids</taxon>
        <taxon>Gentianales</taxon>
        <taxon>Apocynaceae</taxon>
        <taxon>Rauvolfioideae</taxon>
        <taxon>Vinceae</taxon>
        <taxon>Catharanthinae</taxon>
        <taxon>Catharanthus</taxon>
    </lineage>
</organism>
<dbReference type="EMBL" id="CM044705">
    <property type="protein sequence ID" value="KAI5660681.1"/>
    <property type="molecule type" value="Genomic_DNA"/>
</dbReference>
<keyword evidence="2" id="KW-1185">Reference proteome</keyword>
<gene>
    <name evidence="1" type="ORF">M9H77_20004</name>
</gene>
<protein>
    <submittedName>
        <fullName evidence="1">Uncharacterized protein</fullName>
    </submittedName>
</protein>
<reference evidence="2" key="1">
    <citation type="journal article" date="2023" name="Nat. Plants">
        <title>Single-cell RNA sequencing provides a high-resolution roadmap for understanding the multicellular compartmentation of specialized metabolism.</title>
        <authorList>
            <person name="Sun S."/>
            <person name="Shen X."/>
            <person name="Li Y."/>
            <person name="Li Y."/>
            <person name="Wang S."/>
            <person name="Li R."/>
            <person name="Zhang H."/>
            <person name="Shen G."/>
            <person name="Guo B."/>
            <person name="Wei J."/>
            <person name="Xu J."/>
            <person name="St-Pierre B."/>
            <person name="Chen S."/>
            <person name="Sun C."/>
        </authorList>
    </citation>
    <scope>NUCLEOTIDE SEQUENCE [LARGE SCALE GENOMIC DNA]</scope>
</reference>
<comment type="caution">
    <text evidence="1">The sequence shown here is derived from an EMBL/GenBank/DDBJ whole genome shotgun (WGS) entry which is preliminary data.</text>
</comment>
<sequence length="253" mass="28781">MKLIIVVGGWEFSIDVGPQEPVLEIKQKIQHLLNIPVASQTLTIWGWEIIDGLDMEDYPIITNGTKIHLTINPLPLSIDQNNAKIHIIVKFSTKKISIEVDKTETIRSLKEKIHIIDGTPIKRMALYFSGKEMDDDFRYLYDYGSIADNSEIIVYLKNASRMIVDPPPRRVNFIVQTSSCLLNAACIPLEMTDSGTVNDLKELLLSSKILPFDDYIFIHKQRIMRFNCSLRWHGVENGDFLYVFKGTITPAAG</sequence>
<evidence type="ECO:0000313" key="2">
    <source>
        <dbReference type="Proteomes" id="UP001060085"/>
    </source>
</evidence>
<dbReference type="Proteomes" id="UP001060085">
    <property type="component" value="Linkage Group LG05"/>
</dbReference>
<name>A0ACC0AJ96_CATRO</name>